<dbReference type="Gene3D" id="1.20.120.530">
    <property type="entry name" value="GntR ligand-binding domain-like"/>
    <property type="match status" value="1"/>
</dbReference>
<keyword evidence="2 5" id="KW-0238">DNA-binding</keyword>
<organism evidence="5 6">
    <name type="scientific">Papillibacter cinnamivorans DSM 12816</name>
    <dbReference type="NCBI Taxonomy" id="1122930"/>
    <lineage>
        <taxon>Bacteria</taxon>
        <taxon>Bacillati</taxon>
        <taxon>Bacillota</taxon>
        <taxon>Clostridia</taxon>
        <taxon>Eubacteriales</taxon>
        <taxon>Oscillospiraceae</taxon>
        <taxon>Papillibacter</taxon>
    </lineage>
</organism>
<dbReference type="InterPro" id="IPR036388">
    <property type="entry name" value="WH-like_DNA-bd_sf"/>
</dbReference>
<dbReference type="RefSeq" id="WP_084233601.1">
    <property type="nucleotide sequence ID" value="NZ_FWXW01000002.1"/>
</dbReference>
<evidence type="ECO:0000256" key="2">
    <source>
        <dbReference type="ARBA" id="ARBA00023125"/>
    </source>
</evidence>
<protein>
    <submittedName>
        <fullName evidence="5">DNA-binding transcriptional regulator, GntR family</fullName>
    </submittedName>
</protein>
<dbReference type="InterPro" id="IPR011711">
    <property type="entry name" value="GntR_C"/>
</dbReference>
<dbReference type="Gene3D" id="1.10.10.10">
    <property type="entry name" value="Winged helix-like DNA-binding domain superfamily/Winged helix DNA-binding domain"/>
    <property type="match status" value="1"/>
</dbReference>
<dbReference type="InterPro" id="IPR000524">
    <property type="entry name" value="Tscrpt_reg_HTH_GntR"/>
</dbReference>
<dbReference type="Pfam" id="PF00392">
    <property type="entry name" value="GntR"/>
    <property type="match status" value="1"/>
</dbReference>
<sequence length="202" mass="23089">MSQYNAESISRKLREELLSGVYMPNQMLAEREIAEKFQVSRVPVREALQRLCQEGYLIRFPRKGYLVNRLTEEYIRQFQQVRYHVESMALMIAIQKAGDAEIAALLQTPPGTEGIMDPYNTSNTYFHSSLGKLSGNQVLADTIYKNLRDTSLAVFQYPSLIEKQVNCHAEIVGAMLERDAEKALAALAKDMQMKPVLRYSYL</sequence>
<evidence type="ECO:0000256" key="3">
    <source>
        <dbReference type="ARBA" id="ARBA00023163"/>
    </source>
</evidence>
<dbReference type="Proteomes" id="UP000192790">
    <property type="component" value="Unassembled WGS sequence"/>
</dbReference>
<dbReference type="OrthoDB" id="389878at2"/>
<keyword evidence="3" id="KW-0804">Transcription</keyword>
<name>A0A1W1ZCM6_9FIRM</name>
<feature type="domain" description="HTH gntR-type" evidence="4">
    <location>
        <begin position="3"/>
        <end position="70"/>
    </location>
</feature>
<evidence type="ECO:0000313" key="5">
    <source>
        <dbReference type="EMBL" id="SMC46153.1"/>
    </source>
</evidence>
<evidence type="ECO:0000259" key="4">
    <source>
        <dbReference type="PROSITE" id="PS50949"/>
    </source>
</evidence>
<evidence type="ECO:0000313" key="6">
    <source>
        <dbReference type="Proteomes" id="UP000192790"/>
    </source>
</evidence>
<dbReference type="PANTHER" id="PTHR43537:SF5">
    <property type="entry name" value="UXU OPERON TRANSCRIPTIONAL REGULATOR"/>
    <property type="match status" value="1"/>
</dbReference>
<proteinExistence type="predicted"/>
<dbReference type="EMBL" id="FWXW01000002">
    <property type="protein sequence ID" value="SMC46153.1"/>
    <property type="molecule type" value="Genomic_DNA"/>
</dbReference>
<dbReference type="InterPro" id="IPR036390">
    <property type="entry name" value="WH_DNA-bd_sf"/>
</dbReference>
<dbReference type="Pfam" id="PF07729">
    <property type="entry name" value="FCD"/>
    <property type="match status" value="1"/>
</dbReference>
<keyword evidence="1" id="KW-0805">Transcription regulation</keyword>
<dbReference type="InterPro" id="IPR008920">
    <property type="entry name" value="TF_FadR/GntR_C"/>
</dbReference>
<dbReference type="SUPFAM" id="SSF48008">
    <property type="entry name" value="GntR ligand-binding domain-like"/>
    <property type="match status" value="1"/>
</dbReference>
<dbReference type="SUPFAM" id="SSF46785">
    <property type="entry name" value="Winged helix' DNA-binding domain"/>
    <property type="match status" value="1"/>
</dbReference>
<dbReference type="GO" id="GO:0003700">
    <property type="term" value="F:DNA-binding transcription factor activity"/>
    <property type="evidence" value="ECO:0007669"/>
    <property type="project" value="InterPro"/>
</dbReference>
<dbReference type="STRING" id="1122930.SAMN02745168_0959"/>
<dbReference type="GO" id="GO:0003677">
    <property type="term" value="F:DNA binding"/>
    <property type="evidence" value="ECO:0007669"/>
    <property type="project" value="UniProtKB-KW"/>
</dbReference>
<dbReference type="PANTHER" id="PTHR43537">
    <property type="entry name" value="TRANSCRIPTIONAL REGULATOR, GNTR FAMILY"/>
    <property type="match status" value="1"/>
</dbReference>
<dbReference type="SMART" id="SM00895">
    <property type="entry name" value="FCD"/>
    <property type="match status" value="1"/>
</dbReference>
<dbReference type="SMART" id="SM00345">
    <property type="entry name" value="HTH_GNTR"/>
    <property type="match status" value="1"/>
</dbReference>
<evidence type="ECO:0000256" key="1">
    <source>
        <dbReference type="ARBA" id="ARBA00023015"/>
    </source>
</evidence>
<dbReference type="AlphaFoldDB" id="A0A1W1ZCM6"/>
<gene>
    <name evidence="5" type="ORF">SAMN02745168_0959</name>
</gene>
<accession>A0A1W1ZCM6</accession>
<dbReference type="CDD" id="cd07377">
    <property type="entry name" value="WHTH_GntR"/>
    <property type="match status" value="1"/>
</dbReference>
<keyword evidence="6" id="KW-1185">Reference proteome</keyword>
<dbReference type="PROSITE" id="PS50949">
    <property type="entry name" value="HTH_GNTR"/>
    <property type="match status" value="1"/>
</dbReference>
<dbReference type="PRINTS" id="PR00035">
    <property type="entry name" value="HTHGNTR"/>
</dbReference>
<reference evidence="5 6" key="1">
    <citation type="submission" date="2017-04" db="EMBL/GenBank/DDBJ databases">
        <authorList>
            <person name="Afonso C.L."/>
            <person name="Miller P.J."/>
            <person name="Scott M.A."/>
            <person name="Spackman E."/>
            <person name="Goraichik I."/>
            <person name="Dimitrov K.M."/>
            <person name="Suarez D.L."/>
            <person name="Swayne D.E."/>
        </authorList>
    </citation>
    <scope>NUCLEOTIDE SEQUENCE [LARGE SCALE GENOMIC DNA]</scope>
    <source>
        <strain evidence="5 6">DSM 12816</strain>
    </source>
</reference>